<dbReference type="GO" id="GO:0022008">
    <property type="term" value="P:neurogenesis"/>
    <property type="evidence" value="ECO:0007669"/>
    <property type="project" value="TreeGrafter"/>
</dbReference>
<dbReference type="VEuPathDB" id="VectorBase:CSON010474"/>
<dbReference type="Gene3D" id="2.60.120.820">
    <property type="entry name" value="PHR domain"/>
    <property type="match status" value="1"/>
</dbReference>
<dbReference type="SMART" id="SM00225">
    <property type="entry name" value="BTB"/>
    <property type="match status" value="1"/>
</dbReference>
<dbReference type="EMBL" id="UFQT01004266">
    <property type="protein sequence ID" value="SSX35614.1"/>
    <property type="molecule type" value="Genomic_DNA"/>
</dbReference>
<dbReference type="PANTHER" id="PTHR45774">
    <property type="entry name" value="BTB/POZ DOMAIN-CONTAINING"/>
    <property type="match status" value="1"/>
</dbReference>
<dbReference type="Pfam" id="PF07707">
    <property type="entry name" value="BACK"/>
    <property type="match status" value="1"/>
</dbReference>
<dbReference type="SUPFAM" id="SSF54695">
    <property type="entry name" value="POZ domain"/>
    <property type="match status" value="1"/>
</dbReference>
<evidence type="ECO:0000259" key="2">
    <source>
        <dbReference type="PROSITE" id="PS50097"/>
    </source>
</evidence>
<name>A0A336LFN0_CULSO</name>
<evidence type="ECO:0000313" key="4">
    <source>
        <dbReference type="EMBL" id="SSX35614.1"/>
    </source>
</evidence>
<evidence type="ECO:0000256" key="1">
    <source>
        <dbReference type="SAM" id="MobiDB-lite"/>
    </source>
</evidence>
<dbReference type="PANTHER" id="PTHR45774:SF3">
    <property type="entry name" value="BTB (POZ) DOMAIN-CONTAINING 2B-RELATED"/>
    <property type="match status" value="1"/>
</dbReference>
<feature type="domain" description="BTB" evidence="2">
    <location>
        <begin position="1"/>
        <end position="47"/>
    </location>
</feature>
<evidence type="ECO:0000313" key="3">
    <source>
        <dbReference type="EMBL" id="SSX16294.1"/>
    </source>
</evidence>
<dbReference type="PROSITE" id="PS50097">
    <property type="entry name" value="BTB"/>
    <property type="match status" value="1"/>
</dbReference>
<sequence length="499" mass="56046">MASPVFEAMFFGGLAEKNDPIPILDVQPDAFKALLEYIYTDKININSVDKACELCYAAKKYMLPHVVSECTKFLWADLCSKNACRAYEFAKLFEEPKLMEKCLQIMCTKTCDVIQDPSFEEVELSTIITILDQDALNIETELDIFFAINRYAEKHGLLNQNSSSNEESLIESANGEPQPGPSNRDAPAPANVPRHQEPLTIRDAVKRIRFLTLTPKQFAEGPARTALLSQNEAFAILMNISSPLSGHPMPEGFSTNKNPRSYNIVLDSPSPSGGTGNYSQAPIAVEQIIRQINDNIPERLERLPVEHAMPIVAPPNIYLDEPLVRFPTDRKMYCVRVSGNQTEILNTAVIDSSITFTVDRSICITGIQVPTQIRPANSNGHTHIFPERSDGYSELLYACLLDAASDSRLTYTHSTQRVTYNSVLEIQFDRPVYVQRNKVYKISVCFNRSGWYPFPIDRPARQISVDGVLFSFDLGTSTRDRDGLIRSIVYTYNTGMRDN</sequence>
<dbReference type="OMA" id="YTHCTAR"/>
<dbReference type="EMBL" id="UFQS01004266">
    <property type="protein sequence ID" value="SSX16294.1"/>
    <property type="molecule type" value="Genomic_DNA"/>
</dbReference>
<reference evidence="4" key="2">
    <citation type="submission" date="2018-07" db="EMBL/GenBank/DDBJ databases">
        <authorList>
            <person name="Quirk P.G."/>
            <person name="Krulwich T.A."/>
        </authorList>
    </citation>
    <scope>NUCLEOTIDE SEQUENCE</scope>
</reference>
<dbReference type="GO" id="GO:0000932">
    <property type="term" value="C:P-body"/>
    <property type="evidence" value="ECO:0007669"/>
    <property type="project" value="TreeGrafter"/>
</dbReference>
<dbReference type="Gene3D" id="1.25.40.420">
    <property type="match status" value="1"/>
</dbReference>
<dbReference type="Pfam" id="PF00651">
    <property type="entry name" value="BTB"/>
    <property type="match status" value="1"/>
</dbReference>
<dbReference type="AlphaFoldDB" id="A0A336LFN0"/>
<dbReference type="InterPro" id="IPR011333">
    <property type="entry name" value="SKP1/BTB/POZ_sf"/>
</dbReference>
<dbReference type="InterPro" id="IPR000210">
    <property type="entry name" value="BTB/POZ_dom"/>
</dbReference>
<accession>A0A336LFN0</accession>
<reference evidence="3" key="1">
    <citation type="submission" date="2018-04" db="EMBL/GenBank/DDBJ databases">
        <authorList>
            <person name="Go L.Y."/>
            <person name="Mitchell J.A."/>
        </authorList>
    </citation>
    <scope>NUCLEOTIDE SEQUENCE</scope>
    <source>
        <tissue evidence="3">Whole organism</tissue>
    </source>
</reference>
<organism evidence="3">
    <name type="scientific">Culicoides sonorensis</name>
    <name type="common">Biting midge</name>
    <dbReference type="NCBI Taxonomy" id="179676"/>
    <lineage>
        <taxon>Eukaryota</taxon>
        <taxon>Metazoa</taxon>
        <taxon>Ecdysozoa</taxon>
        <taxon>Arthropoda</taxon>
        <taxon>Hexapoda</taxon>
        <taxon>Insecta</taxon>
        <taxon>Pterygota</taxon>
        <taxon>Neoptera</taxon>
        <taxon>Endopterygota</taxon>
        <taxon>Diptera</taxon>
        <taxon>Nematocera</taxon>
        <taxon>Chironomoidea</taxon>
        <taxon>Ceratopogonidae</taxon>
        <taxon>Ceratopogoninae</taxon>
        <taxon>Culicoides</taxon>
        <taxon>Monoculicoides</taxon>
    </lineage>
</organism>
<dbReference type="SMART" id="SM00875">
    <property type="entry name" value="BACK"/>
    <property type="match status" value="1"/>
</dbReference>
<dbReference type="InterPro" id="IPR011705">
    <property type="entry name" value="BACK"/>
</dbReference>
<proteinExistence type="predicted"/>
<protein>
    <submittedName>
        <fullName evidence="3">CSON010474 protein</fullName>
    </submittedName>
</protein>
<dbReference type="GO" id="GO:0005829">
    <property type="term" value="C:cytosol"/>
    <property type="evidence" value="ECO:0007669"/>
    <property type="project" value="TreeGrafter"/>
</dbReference>
<gene>
    <name evidence="3" type="primary">CSON010474</name>
</gene>
<feature type="compositionally biased region" description="Low complexity" evidence="1">
    <location>
        <begin position="162"/>
        <end position="172"/>
    </location>
</feature>
<dbReference type="Gene3D" id="3.30.710.10">
    <property type="entry name" value="Potassium Channel Kv1.1, Chain A"/>
    <property type="match status" value="1"/>
</dbReference>
<dbReference type="InterPro" id="IPR038648">
    <property type="entry name" value="PHR_sf"/>
</dbReference>
<feature type="region of interest" description="Disordered" evidence="1">
    <location>
        <begin position="162"/>
        <end position="198"/>
    </location>
</feature>